<dbReference type="EMBL" id="BMIQ01000002">
    <property type="protein sequence ID" value="GGD99385.1"/>
    <property type="molecule type" value="Genomic_DNA"/>
</dbReference>
<gene>
    <name evidence="1" type="ORF">GCM10011390_17740</name>
</gene>
<comment type="caution">
    <text evidence="1">The sequence shown here is derived from an EMBL/GenBank/DDBJ whole genome shotgun (WGS) entry which is preliminary data.</text>
</comment>
<sequence length="87" mass="9701">MPAHRQFTPDSDVMGRAAVYAGILSRTQGYGDDARMKALHDCVLFLQAEKLGLTLLTANAAEFDILLQMRPTGRILLYRPLPAKRRS</sequence>
<name>A0A916ZIK7_9HYPH</name>
<accession>A0A916ZIK7</accession>
<reference evidence="1" key="2">
    <citation type="submission" date="2020-09" db="EMBL/GenBank/DDBJ databases">
        <authorList>
            <person name="Sun Q."/>
            <person name="Zhou Y."/>
        </authorList>
    </citation>
    <scope>NUCLEOTIDE SEQUENCE</scope>
    <source>
        <strain evidence="1">CGMCC 1.15367</strain>
    </source>
</reference>
<organism evidence="1 2">
    <name type="scientific">Aureimonas endophytica</name>
    <dbReference type="NCBI Taxonomy" id="2027858"/>
    <lineage>
        <taxon>Bacteria</taxon>
        <taxon>Pseudomonadati</taxon>
        <taxon>Pseudomonadota</taxon>
        <taxon>Alphaproteobacteria</taxon>
        <taxon>Hyphomicrobiales</taxon>
        <taxon>Aurantimonadaceae</taxon>
        <taxon>Aureimonas</taxon>
    </lineage>
</organism>
<evidence type="ECO:0000313" key="2">
    <source>
        <dbReference type="Proteomes" id="UP000644699"/>
    </source>
</evidence>
<reference evidence="1" key="1">
    <citation type="journal article" date="2014" name="Int. J. Syst. Evol. Microbiol.">
        <title>Complete genome sequence of Corynebacterium casei LMG S-19264T (=DSM 44701T), isolated from a smear-ripened cheese.</title>
        <authorList>
            <consortium name="US DOE Joint Genome Institute (JGI-PGF)"/>
            <person name="Walter F."/>
            <person name="Albersmeier A."/>
            <person name="Kalinowski J."/>
            <person name="Ruckert C."/>
        </authorList>
    </citation>
    <scope>NUCLEOTIDE SEQUENCE</scope>
    <source>
        <strain evidence="1">CGMCC 1.15367</strain>
    </source>
</reference>
<protein>
    <recommendedName>
        <fullName evidence="3">PIN domain-containing protein</fullName>
    </recommendedName>
</protein>
<dbReference type="AlphaFoldDB" id="A0A916ZIK7"/>
<evidence type="ECO:0008006" key="3">
    <source>
        <dbReference type="Google" id="ProtNLM"/>
    </source>
</evidence>
<dbReference type="RefSeq" id="WP_188907855.1">
    <property type="nucleotide sequence ID" value="NZ_BMIQ01000002.1"/>
</dbReference>
<proteinExistence type="predicted"/>
<keyword evidence="2" id="KW-1185">Reference proteome</keyword>
<dbReference type="Proteomes" id="UP000644699">
    <property type="component" value="Unassembled WGS sequence"/>
</dbReference>
<evidence type="ECO:0000313" key="1">
    <source>
        <dbReference type="EMBL" id="GGD99385.1"/>
    </source>
</evidence>